<dbReference type="Pfam" id="PF08220">
    <property type="entry name" value="HTH_DeoR"/>
    <property type="match status" value="1"/>
</dbReference>
<evidence type="ECO:0000313" key="7">
    <source>
        <dbReference type="Proteomes" id="UP001560019"/>
    </source>
</evidence>
<dbReference type="InterPro" id="IPR036390">
    <property type="entry name" value="WH_DNA-bd_sf"/>
</dbReference>
<proteinExistence type="predicted"/>
<keyword evidence="1" id="KW-0805">Transcription regulation</keyword>
<feature type="domain" description="HTH deoR-type" evidence="5">
    <location>
        <begin position="17"/>
        <end position="72"/>
    </location>
</feature>
<evidence type="ECO:0000256" key="4">
    <source>
        <dbReference type="SAM" id="MobiDB-lite"/>
    </source>
</evidence>
<dbReference type="EMBL" id="JBEHHI010000003">
    <property type="protein sequence ID" value="MEX5729975.1"/>
    <property type="molecule type" value="Genomic_DNA"/>
</dbReference>
<gene>
    <name evidence="6" type="ORF">Ga0609869_003328</name>
</gene>
<reference evidence="6 7" key="1">
    <citation type="submission" date="2024-06" db="EMBL/GenBank/DDBJ databases">
        <title>Genome of Rhodovulum iodosum, a marine photoferrotroph.</title>
        <authorList>
            <person name="Bianchini G."/>
            <person name="Nikeleit V."/>
            <person name="Kappler A."/>
            <person name="Bryce C."/>
            <person name="Sanchez-Baracaldo P."/>
        </authorList>
    </citation>
    <scope>NUCLEOTIDE SEQUENCE [LARGE SCALE GENOMIC DNA]</scope>
    <source>
        <strain evidence="6 7">UT/N1</strain>
    </source>
</reference>
<evidence type="ECO:0000256" key="1">
    <source>
        <dbReference type="ARBA" id="ARBA00023015"/>
    </source>
</evidence>
<name>A0ABV3XXA4_9RHOB</name>
<keyword evidence="7" id="KW-1185">Reference proteome</keyword>
<dbReference type="InterPro" id="IPR014036">
    <property type="entry name" value="DeoR-like_C"/>
</dbReference>
<dbReference type="InterPro" id="IPR036388">
    <property type="entry name" value="WH-like_DNA-bd_sf"/>
</dbReference>
<dbReference type="SUPFAM" id="SSF100950">
    <property type="entry name" value="NagB/RpiA/CoA transferase-like"/>
    <property type="match status" value="1"/>
</dbReference>
<protein>
    <submittedName>
        <fullName evidence="6">DeoR/GlpR family transcriptional regulator of sugar metabolism</fullName>
    </submittedName>
</protein>
<dbReference type="SUPFAM" id="SSF46785">
    <property type="entry name" value="Winged helix' DNA-binding domain"/>
    <property type="match status" value="1"/>
</dbReference>
<comment type="caution">
    <text evidence="6">The sequence shown here is derived from an EMBL/GenBank/DDBJ whole genome shotgun (WGS) entry which is preliminary data.</text>
</comment>
<dbReference type="PROSITE" id="PS51000">
    <property type="entry name" value="HTH_DEOR_2"/>
    <property type="match status" value="1"/>
</dbReference>
<keyword evidence="3" id="KW-0804">Transcription</keyword>
<dbReference type="Pfam" id="PF00455">
    <property type="entry name" value="DeoRC"/>
    <property type="match status" value="1"/>
</dbReference>
<dbReference type="SMART" id="SM00420">
    <property type="entry name" value="HTH_DEOR"/>
    <property type="match status" value="1"/>
</dbReference>
<dbReference type="RefSeq" id="WP_125403630.1">
    <property type="nucleotide sequence ID" value="NZ_JBEHHI010000003.1"/>
</dbReference>
<sequence>MQLSAHRGETTRPRLAKAERREQILLELRLRPHVGIAELAARFGVSSETIRRDFEELSQHGLLCRSHGGASAAPQGRYPDFDERNQNRLEERERIGRRAAELVQPGDVVMIDSGSTTLQAARFIAHRDVSCTVITNSLPVTMALGQSAAVRVIVAPGDYDPAEAAVTGTETVDFLKRHRAGRCMIGATALAVDGVFETVRGFAAVKRAMLSVSRESHLLVDSAKFDRHGMARVAAPEEIGSVVTDRAPAGALSAILQRRGVAITRAT</sequence>
<dbReference type="Gene3D" id="1.10.10.10">
    <property type="entry name" value="Winged helix-like DNA-binding domain superfamily/Winged helix DNA-binding domain"/>
    <property type="match status" value="1"/>
</dbReference>
<dbReference type="PANTHER" id="PTHR30363">
    <property type="entry name" value="HTH-TYPE TRANSCRIPTIONAL REGULATOR SRLR-RELATED"/>
    <property type="match status" value="1"/>
</dbReference>
<feature type="region of interest" description="Disordered" evidence="4">
    <location>
        <begin position="65"/>
        <end position="84"/>
    </location>
</feature>
<dbReference type="InterPro" id="IPR037171">
    <property type="entry name" value="NagB/RpiA_transferase-like"/>
</dbReference>
<dbReference type="Gene3D" id="3.40.50.1360">
    <property type="match status" value="1"/>
</dbReference>
<organism evidence="6 7">
    <name type="scientific">Rhodovulum iodosum</name>
    <dbReference type="NCBI Taxonomy" id="68291"/>
    <lineage>
        <taxon>Bacteria</taxon>
        <taxon>Pseudomonadati</taxon>
        <taxon>Pseudomonadota</taxon>
        <taxon>Alphaproteobacteria</taxon>
        <taxon>Rhodobacterales</taxon>
        <taxon>Paracoccaceae</taxon>
        <taxon>Rhodovulum</taxon>
    </lineage>
</organism>
<dbReference type="InterPro" id="IPR001034">
    <property type="entry name" value="DeoR_HTH"/>
</dbReference>
<dbReference type="PRINTS" id="PR00037">
    <property type="entry name" value="HTHLACR"/>
</dbReference>
<evidence type="ECO:0000259" key="5">
    <source>
        <dbReference type="PROSITE" id="PS51000"/>
    </source>
</evidence>
<dbReference type="PROSITE" id="PS00894">
    <property type="entry name" value="HTH_DEOR_1"/>
    <property type="match status" value="1"/>
</dbReference>
<dbReference type="PANTHER" id="PTHR30363:SF44">
    <property type="entry name" value="AGA OPERON TRANSCRIPTIONAL REPRESSOR-RELATED"/>
    <property type="match status" value="1"/>
</dbReference>
<accession>A0ABV3XXA4</accession>
<dbReference type="SMART" id="SM01134">
    <property type="entry name" value="DeoRC"/>
    <property type="match status" value="1"/>
</dbReference>
<evidence type="ECO:0000256" key="2">
    <source>
        <dbReference type="ARBA" id="ARBA00023125"/>
    </source>
</evidence>
<dbReference type="Proteomes" id="UP001560019">
    <property type="component" value="Unassembled WGS sequence"/>
</dbReference>
<evidence type="ECO:0000256" key="3">
    <source>
        <dbReference type="ARBA" id="ARBA00023163"/>
    </source>
</evidence>
<dbReference type="InterPro" id="IPR050313">
    <property type="entry name" value="Carb_Metab_HTH_regulators"/>
</dbReference>
<keyword evidence="2" id="KW-0238">DNA-binding</keyword>
<evidence type="ECO:0000313" key="6">
    <source>
        <dbReference type="EMBL" id="MEX5729975.1"/>
    </source>
</evidence>
<dbReference type="InterPro" id="IPR018356">
    <property type="entry name" value="Tscrpt_reg_HTH_DeoR_CS"/>
</dbReference>